<sequence>MIEHVDELNATDFSIGSAAKTPPWRVRLSALREAGGRIKERLQDIVNEYDVYIRECTHIMDTMTLATQLELSRDVMIGQEISLINLDVAKMARRDGSLMRSIATLGMVFLPATFVSTFFSMGFFQWGEGEAKEGQILSPYFWIYVVVTVALTIPIILIFYFCSLKQSKNDDELTEEVV</sequence>
<dbReference type="Proteomes" id="UP001148629">
    <property type="component" value="Unassembled WGS sequence"/>
</dbReference>
<reference evidence="1" key="1">
    <citation type="submission" date="2022-08" db="EMBL/GenBank/DDBJ databases">
        <title>Genome Sequence of Fusarium decemcellulare.</title>
        <authorList>
            <person name="Buettner E."/>
        </authorList>
    </citation>
    <scope>NUCLEOTIDE SEQUENCE</scope>
    <source>
        <strain evidence="1">Babe19</strain>
    </source>
</reference>
<organism evidence="1 2">
    <name type="scientific">Fusarium decemcellulare</name>
    <dbReference type="NCBI Taxonomy" id="57161"/>
    <lineage>
        <taxon>Eukaryota</taxon>
        <taxon>Fungi</taxon>
        <taxon>Dikarya</taxon>
        <taxon>Ascomycota</taxon>
        <taxon>Pezizomycotina</taxon>
        <taxon>Sordariomycetes</taxon>
        <taxon>Hypocreomycetidae</taxon>
        <taxon>Hypocreales</taxon>
        <taxon>Nectriaceae</taxon>
        <taxon>Fusarium</taxon>
        <taxon>Fusarium decemcellulare species complex</taxon>
    </lineage>
</organism>
<evidence type="ECO:0000313" key="1">
    <source>
        <dbReference type="EMBL" id="KAJ3512949.1"/>
    </source>
</evidence>
<keyword evidence="2" id="KW-1185">Reference proteome</keyword>
<gene>
    <name evidence="1" type="ORF">NM208_g15252</name>
</gene>
<dbReference type="EMBL" id="JANRMS010003982">
    <property type="protein sequence ID" value="KAJ3512949.1"/>
    <property type="molecule type" value="Genomic_DNA"/>
</dbReference>
<protein>
    <submittedName>
        <fullName evidence="1">Uncharacterized protein</fullName>
    </submittedName>
</protein>
<accession>A0ACC1RDP3</accession>
<name>A0ACC1RDP3_9HYPO</name>
<proteinExistence type="predicted"/>
<evidence type="ECO:0000313" key="2">
    <source>
        <dbReference type="Proteomes" id="UP001148629"/>
    </source>
</evidence>
<comment type="caution">
    <text evidence="1">The sequence shown here is derived from an EMBL/GenBank/DDBJ whole genome shotgun (WGS) entry which is preliminary data.</text>
</comment>